<sequence>MDIRTIDLNLLPVLDALLRQRSATLAARELDMSQSALSAALARLRKLLDDDLFVRTGRGLLPTARASALAEPVAAILAQVREQVLRAGAFEPATAQRNFQLLLSDVGAYVLLPRIVRAVRQLAPQVSLTLHPLGGTDIAAELTDGRIDLAIGHYPALPDTLFQRRLFDRHFVGLVRRGHPLASGSRLNLRRFAATPQLVVRLTSGIQIHIDEGLAQHGLSRADTLELPSYLMVPPLLEATDYLAVVPGQLADAFVADGRLAVVDLPLPLPESTIRMHWHRRFHEDPGNVWLRGVVVAELGL</sequence>
<dbReference type="InterPro" id="IPR036388">
    <property type="entry name" value="WH-like_DNA-bd_sf"/>
</dbReference>
<keyword evidence="2" id="KW-0805">Transcription regulation</keyword>
<evidence type="ECO:0000256" key="3">
    <source>
        <dbReference type="ARBA" id="ARBA00023125"/>
    </source>
</evidence>
<dbReference type="SUPFAM" id="SSF46785">
    <property type="entry name" value="Winged helix' DNA-binding domain"/>
    <property type="match status" value="1"/>
</dbReference>
<dbReference type="Pfam" id="PF00126">
    <property type="entry name" value="HTH_1"/>
    <property type="match status" value="1"/>
</dbReference>
<keyword evidence="7" id="KW-1185">Reference proteome</keyword>
<dbReference type="InterPro" id="IPR050389">
    <property type="entry name" value="LysR-type_TF"/>
</dbReference>
<evidence type="ECO:0000256" key="4">
    <source>
        <dbReference type="ARBA" id="ARBA00023163"/>
    </source>
</evidence>
<dbReference type="Proteomes" id="UP001597304">
    <property type="component" value="Unassembled WGS sequence"/>
</dbReference>
<dbReference type="Pfam" id="PF03466">
    <property type="entry name" value="LysR_substrate"/>
    <property type="match status" value="1"/>
</dbReference>
<evidence type="ECO:0000256" key="2">
    <source>
        <dbReference type="ARBA" id="ARBA00023015"/>
    </source>
</evidence>
<gene>
    <name evidence="6" type="ORF">ACFSF0_02570</name>
</gene>
<keyword evidence="3" id="KW-0238">DNA-binding</keyword>
<comment type="caution">
    <text evidence="6">The sequence shown here is derived from an EMBL/GenBank/DDBJ whole genome shotgun (WGS) entry which is preliminary data.</text>
</comment>
<evidence type="ECO:0000256" key="1">
    <source>
        <dbReference type="ARBA" id="ARBA00009437"/>
    </source>
</evidence>
<dbReference type="PANTHER" id="PTHR30118">
    <property type="entry name" value="HTH-TYPE TRANSCRIPTIONAL REGULATOR LEUO-RELATED"/>
    <property type="match status" value="1"/>
</dbReference>
<comment type="similarity">
    <text evidence="1">Belongs to the LysR transcriptional regulatory family.</text>
</comment>
<proteinExistence type="inferred from homology"/>
<dbReference type="PANTHER" id="PTHR30118:SF15">
    <property type="entry name" value="TRANSCRIPTIONAL REGULATORY PROTEIN"/>
    <property type="match status" value="1"/>
</dbReference>
<evidence type="ECO:0000313" key="6">
    <source>
        <dbReference type="EMBL" id="MFD1709478.1"/>
    </source>
</evidence>
<dbReference type="CDD" id="cd08459">
    <property type="entry name" value="PBP2_DntR_NahR_LinR_like"/>
    <property type="match status" value="1"/>
</dbReference>
<feature type="domain" description="HTH lysR-type" evidence="5">
    <location>
        <begin position="6"/>
        <end position="63"/>
    </location>
</feature>
<dbReference type="PRINTS" id="PR00039">
    <property type="entry name" value="HTHLYSR"/>
</dbReference>
<dbReference type="SUPFAM" id="SSF53850">
    <property type="entry name" value="Periplasmic binding protein-like II"/>
    <property type="match status" value="1"/>
</dbReference>
<dbReference type="PROSITE" id="PS50931">
    <property type="entry name" value="HTH_LYSR"/>
    <property type="match status" value="1"/>
</dbReference>
<dbReference type="RefSeq" id="WP_147913280.1">
    <property type="nucleotide sequence ID" value="NZ_JBHUEJ010000007.1"/>
</dbReference>
<keyword evidence="4" id="KW-0804">Transcription</keyword>
<organism evidence="6 7">
    <name type="scientific">Ottowia flava</name>
    <dbReference type="NCBI Taxonomy" id="2675430"/>
    <lineage>
        <taxon>Bacteria</taxon>
        <taxon>Pseudomonadati</taxon>
        <taxon>Pseudomonadota</taxon>
        <taxon>Betaproteobacteria</taxon>
        <taxon>Burkholderiales</taxon>
        <taxon>Comamonadaceae</taxon>
        <taxon>Ottowia</taxon>
    </lineage>
</organism>
<dbReference type="InterPro" id="IPR036390">
    <property type="entry name" value="WH_DNA-bd_sf"/>
</dbReference>
<reference evidence="7" key="1">
    <citation type="journal article" date="2019" name="Int. J. Syst. Evol. Microbiol.">
        <title>The Global Catalogue of Microorganisms (GCM) 10K type strain sequencing project: providing services to taxonomists for standard genome sequencing and annotation.</title>
        <authorList>
            <consortium name="The Broad Institute Genomics Platform"/>
            <consortium name="The Broad Institute Genome Sequencing Center for Infectious Disease"/>
            <person name="Wu L."/>
            <person name="Ma J."/>
        </authorList>
    </citation>
    <scope>NUCLEOTIDE SEQUENCE [LARGE SCALE GENOMIC DNA]</scope>
    <source>
        <strain evidence="7">LMG 29247</strain>
    </source>
</reference>
<name>A0ABW4KQH4_9BURK</name>
<dbReference type="EMBL" id="JBHUEJ010000007">
    <property type="protein sequence ID" value="MFD1709478.1"/>
    <property type="molecule type" value="Genomic_DNA"/>
</dbReference>
<accession>A0ABW4KQH4</accession>
<dbReference type="InterPro" id="IPR000847">
    <property type="entry name" value="LysR_HTH_N"/>
</dbReference>
<evidence type="ECO:0000259" key="5">
    <source>
        <dbReference type="PROSITE" id="PS50931"/>
    </source>
</evidence>
<dbReference type="InterPro" id="IPR005119">
    <property type="entry name" value="LysR_subst-bd"/>
</dbReference>
<protein>
    <submittedName>
        <fullName evidence="6">LysR substrate-binding domain-containing protein</fullName>
    </submittedName>
</protein>
<dbReference type="Gene3D" id="1.10.10.10">
    <property type="entry name" value="Winged helix-like DNA-binding domain superfamily/Winged helix DNA-binding domain"/>
    <property type="match status" value="1"/>
</dbReference>
<evidence type="ECO:0000313" key="7">
    <source>
        <dbReference type="Proteomes" id="UP001597304"/>
    </source>
</evidence>
<dbReference type="Gene3D" id="3.40.190.10">
    <property type="entry name" value="Periplasmic binding protein-like II"/>
    <property type="match status" value="2"/>
</dbReference>